<keyword evidence="10" id="KW-1185">Reference proteome</keyword>
<dbReference type="InterPro" id="IPR018490">
    <property type="entry name" value="cNMP-bd_dom_sf"/>
</dbReference>
<feature type="transmembrane region" description="Helical" evidence="7">
    <location>
        <begin position="99"/>
        <end position="117"/>
    </location>
</feature>
<dbReference type="eggNOG" id="COG0668">
    <property type="taxonomic scope" value="Bacteria"/>
</dbReference>
<dbReference type="SMART" id="SM00100">
    <property type="entry name" value="cNMP"/>
    <property type="match status" value="1"/>
</dbReference>
<dbReference type="PROSITE" id="PS50042">
    <property type="entry name" value="CNMP_BINDING_3"/>
    <property type="match status" value="1"/>
</dbReference>
<dbReference type="InterPro" id="IPR014710">
    <property type="entry name" value="RmlC-like_jellyroll"/>
</dbReference>
<evidence type="ECO:0000313" key="10">
    <source>
        <dbReference type="Proteomes" id="UP000001423"/>
    </source>
</evidence>
<dbReference type="SUPFAM" id="SSF51206">
    <property type="entry name" value="cAMP-binding domain-like"/>
    <property type="match status" value="1"/>
</dbReference>
<dbReference type="PANTHER" id="PTHR30221:SF1">
    <property type="entry name" value="SMALL-CONDUCTANCE MECHANOSENSITIVE CHANNEL"/>
    <property type="match status" value="1"/>
</dbReference>
<evidence type="ECO:0000256" key="3">
    <source>
        <dbReference type="ARBA" id="ARBA00022475"/>
    </source>
</evidence>
<reference evidence="9 10" key="1">
    <citation type="journal article" date="2003" name="Nature">
        <title>Genome divergence in two Prochlorococcus ecotypes reflects oceanic niche differentiation.</title>
        <authorList>
            <person name="Rocap G."/>
            <person name="Larimer F.W."/>
            <person name="Lamerdin J.E."/>
            <person name="Malfatti S."/>
            <person name="Chain P."/>
            <person name="Ahlgren N.A."/>
            <person name="Arellano A."/>
            <person name="Coleman M."/>
            <person name="Hauser L."/>
            <person name="Hess W.R."/>
            <person name="Johnson Z.I."/>
            <person name="Land M.L."/>
            <person name="Lindell D."/>
            <person name="Post A.F."/>
            <person name="Regala W."/>
            <person name="Shah M."/>
            <person name="Shaw S.L."/>
            <person name="Steglich C."/>
            <person name="Sullivan M.B."/>
            <person name="Ting C.S."/>
            <person name="Tolonen A."/>
            <person name="Webb E.A."/>
            <person name="Zinser E.R."/>
            <person name="Chisholm S.W."/>
        </authorList>
    </citation>
    <scope>NUCLEOTIDE SEQUENCE [LARGE SCALE GENOMIC DNA]</scope>
    <source>
        <strain evidence="10">MIT 9313</strain>
    </source>
</reference>
<dbReference type="InterPro" id="IPR045275">
    <property type="entry name" value="MscS_archaea/bacteria_type"/>
</dbReference>
<sequence length="496" mass="55077">MTFGLRLITTILITLLLTVSHQRNLLSSRWPKPPVRLPVLALLLWVGTALPFLEKIISKQASLTTIGQLALLYATLSLGGWLLLEIPGALGWWHPPAKILRQLSGLILAAILTLIILQQAGVNLAGLITTSALLTGVVAFAAQEPLKDIFGGLSLQLDQPFKEGDWIQIGEDCGQVIMLTLMNTYLRTGMDGCTLIIPNDTVAQATIRRVHLGTPYGNCFEVGLDYGFPPSQALSLLLGVVNRHASVLTKPAPKAWVASFEDSYICYGIQVWHKDISDVKRLSIRGELMEQIWYALERIGQSIPFRVRLGSPKPQTLAADDPMCADTQRKVQWLTSNALFTDLSQAQLDALAPSTRCVRFAKGETIIRQGESGDCLYQMITGTVEVSQTNSQGQKITFQKLGQHEIFGEMALCTKQPRNSTVRALEESVLLEVERRDLQPLIDQDQGLVEKLARLVHLRQMEIGSLNQQQSHSSKLHSQRRLIRSMHRLYKVIRGD</sequence>
<evidence type="ECO:0000313" key="9">
    <source>
        <dbReference type="EMBL" id="CAE22323.1"/>
    </source>
</evidence>
<dbReference type="PRINTS" id="PR00103">
    <property type="entry name" value="CAMPKINASE"/>
</dbReference>
<dbReference type="EMBL" id="BX548175">
    <property type="protein sequence ID" value="CAE22323.1"/>
    <property type="molecule type" value="Genomic_DNA"/>
</dbReference>
<evidence type="ECO:0000256" key="4">
    <source>
        <dbReference type="ARBA" id="ARBA00022692"/>
    </source>
</evidence>
<dbReference type="CDD" id="cd00038">
    <property type="entry name" value="CAP_ED"/>
    <property type="match status" value="1"/>
</dbReference>
<gene>
    <name evidence="9" type="ordered locus">PMT_2149</name>
</gene>
<dbReference type="SUPFAM" id="SSF50182">
    <property type="entry name" value="Sm-like ribonucleoproteins"/>
    <property type="match status" value="1"/>
</dbReference>
<dbReference type="InterPro" id="IPR049278">
    <property type="entry name" value="MS_channel_C"/>
</dbReference>
<dbReference type="PANTHER" id="PTHR30221">
    <property type="entry name" value="SMALL-CONDUCTANCE MECHANOSENSITIVE CHANNEL"/>
    <property type="match status" value="1"/>
</dbReference>
<dbReference type="InterPro" id="IPR023408">
    <property type="entry name" value="MscS_beta-dom_sf"/>
</dbReference>
<dbReference type="HOGENOM" id="CLU_032479_2_0_3"/>
<dbReference type="Proteomes" id="UP000001423">
    <property type="component" value="Chromosome"/>
</dbReference>
<keyword evidence="3" id="KW-1003">Cell membrane</keyword>
<keyword evidence="5 7" id="KW-1133">Transmembrane helix</keyword>
<feature type="transmembrane region" description="Helical" evidence="7">
    <location>
        <begin position="38"/>
        <end position="57"/>
    </location>
</feature>
<dbReference type="KEGG" id="pmt:PMT_2149"/>
<dbReference type="Pfam" id="PF00027">
    <property type="entry name" value="cNMP_binding"/>
    <property type="match status" value="1"/>
</dbReference>
<evidence type="ECO:0000256" key="6">
    <source>
        <dbReference type="ARBA" id="ARBA00023136"/>
    </source>
</evidence>
<evidence type="ECO:0000256" key="7">
    <source>
        <dbReference type="SAM" id="Phobius"/>
    </source>
</evidence>
<dbReference type="GO" id="GO:0008381">
    <property type="term" value="F:mechanosensitive monoatomic ion channel activity"/>
    <property type="evidence" value="ECO:0007669"/>
    <property type="project" value="InterPro"/>
</dbReference>
<dbReference type="Gene3D" id="1.10.287.1260">
    <property type="match status" value="1"/>
</dbReference>
<proteinExistence type="inferred from homology"/>
<comment type="similarity">
    <text evidence="2">Belongs to the MscS (TC 1.A.23) family.</text>
</comment>
<comment type="subcellular location">
    <subcellularLocation>
        <location evidence="1">Cell membrane</location>
        <topology evidence="1">Multi-pass membrane protein</topology>
    </subcellularLocation>
</comment>
<evidence type="ECO:0000256" key="2">
    <source>
        <dbReference type="ARBA" id="ARBA00008017"/>
    </source>
</evidence>
<dbReference type="AlphaFoldDB" id="Q7V424"/>
<organism evidence="9 10">
    <name type="scientific">Prochlorococcus marinus (strain MIT 9313)</name>
    <dbReference type="NCBI Taxonomy" id="74547"/>
    <lineage>
        <taxon>Bacteria</taxon>
        <taxon>Bacillati</taxon>
        <taxon>Cyanobacteriota</taxon>
        <taxon>Cyanophyceae</taxon>
        <taxon>Synechococcales</taxon>
        <taxon>Prochlorococcaceae</taxon>
        <taxon>Prochlorococcus</taxon>
    </lineage>
</organism>
<dbReference type="OrthoDB" id="9809206at2"/>
<dbReference type="InterPro" id="IPR000595">
    <property type="entry name" value="cNMP-bd_dom"/>
</dbReference>
<name>Q7V424_PROMM</name>
<evidence type="ECO:0000259" key="8">
    <source>
        <dbReference type="PROSITE" id="PS50042"/>
    </source>
</evidence>
<dbReference type="Gene3D" id="3.30.70.100">
    <property type="match status" value="1"/>
</dbReference>
<accession>Q7V424</accession>
<dbReference type="Gene3D" id="2.60.120.10">
    <property type="entry name" value="Jelly Rolls"/>
    <property type="match status" value="1"/>
</dbReference>
<dbReference type="RefSeq" id="WP_011131513.1">
    <property type="nucleotide sequence ID" value="NC_005071.1"/>
</dbReference>
<dbReference type="Gene3D" id="2.30.30.60">
    <property type="match status" value="1"/>
</dbReference>
<dbReference type="InterPro" id="IPR010920">
    <property type="entry name" value="LSM_dom_sf"/>
</dbReference>
<dbReference type="Pfam" id="PF21082">
    <property type="entry name" value="MS_channel_3rd"/>
    <property type="match status" value="1"/>
</dbReference>
<feature type="domain" description="Cyclic nucleotide-binding" evidence="8">
    <location>
        <begin position="339"/>
        <end position="442"/>
    </location>
</feature>
<feature type="transmembrane region" description="Helical" evidence="7">
    <location>
        <begin position="124"/>
        <end position="142"/>
    </location>
</feature>
<feature type="transmembrane region" description="Helical" evidence="7">
    <location>
        <begin position="69"/>
        <end position="93"/>
    </location>
</feature>
<dbReference type="SUPFAM" id="SSF82689">
    <property type="entry name" value="Mechanosensitive channel protein MscS (YggB), C-terminal domain"/>
    <property type="match status" value="1"/>
</dbReference>
<dbReference type="InterPro" id="IPR006685">
    <property type="entry name" value="MscS_channel_2nd"/>
</dbReference>
<dbReference type="eggNOG" id="COG0664">
    <property type="taxonomic scope" value="Bacteria"/>
</dbReference>
<protein>
    <submittedName>
        <fullName evidence="9">Possible mechanosensitive ion channel</fullName>
    </submittedName>
</protein>
<evidence type="ECO:0000256" key="1">
    <source>
        <dbReference type="ARBA" id="ARBA00004651"/>
    </source>
</evidence>
<dbReference type="Pfam" id="PF00924">
    <property type="entry name" value="MS_channel_2nd"/>
    <property type="match status" value="1"/>
</dbReference>
<dbReference type="GO" id="GO:0005886">
    <property type="term" value="C:plasma membrane"/>
    <property type="evidence" value="ECO:0007669"/>
    <property type="project" value="UniProtKB-SubCell"/>
</dbReference>
<evidence type="ECO:0000256" key="5">
    <source>
        <dbReference type="ARBA" id="ARBA00022989"/>
    </source>
</evidence>
<dbReference type="InterPro" id="IPR011066">
    <property type="entry name" value="MscS_channel_C_sf"/>
</dbReference>
<keyword evidence="6 7" id="KW-0472">Membrane</keyword>
<keyword evidence="4 7" id="KW-0812">Transmembrane</keyword>